<dbReference type="SUPFAM" id="SSF54506">
    <property type="entry name" value="Diaminopimelate epimerase-like"/>
    <property type="match status" value="1"/>
</dbReference>
<evidence type="ECO:0000256" key="1">
    <source>
        <dbReference type="ARBA" id="ARBA00007529"/>
    </source>
</evidence>
<comment type="similarity">
    <text evidence="1">Belongs to the proline racemase family.</text>
</comment>
<dbReference type="Proteomes" id="UP000221020">
    <property type="component" value="Unassembled WGS sequence"/>
</dbReference>
<dbReference type="RefSeq" id="WP_097898273.1">
    <property type="nucleotide sequence ID" value="NZ_NVOR01000031.1"/>
</dbReference>
<dbReference type="PANTHER" id="PTHR33442:SF1">
    <property type="entry name" value="TRANS-3-HYDROXY-L-PROLINE DEHYDRATASE"/>
    <property type="match status" value="1"/>
</dbReference>
<organism evidence="2 3">
    <name type="scientific">Bacillus pseudomycoides</name>
    <dbReference type="NCBI Taxonomy" id="64104"/>
    <lineage>
        <taxon>Bacteria</taxon>
        <taxon>Bacillati</taxon>
        <taxon>Bacillota</taxon>
        <taxon>Bacilli</taxon>
        <taxon>Bacillales</taxon>
        <taxon>Bacillaceae</taxon>
        <taxon>Bacillus</taxon>
        <taxon>Bacillus cereus group</taxon>
    </lineage>
</organism>
<dbReference type="AlphaFoldDB" id="A0AA91VCD4"/>
<proteinExistence type="inferred from homology"/>
<gene>
    <name evidence="2" type="ORF">CON65_10945</name>
</gene>
<sequence>MNIQQMYSAIDVHVAGEAFRVIKDVPFMYYQSLDHLHEQISCGWIDEIQLLLNEPRGFAGLKGCVVVPSIHKAVDAAVLFFDHEGSIPFHYGGIVAVVTTLLESGQLKKRESNQYKIETLRGIFSVTANMEKSEVVSVSLESKPCYVVEENLQLSTAFGNIQYSLMQADQLYAVFEKDEFFKEIRIENISELRRWGKAVLEVLPSNLSIKRVVLVDAAQIKENRIKTITFQDNEYIVRSPGFESTMVSYLSYRSKKDVCRERPFINESIFNSFLTLKETNKIENGYTFTFTSRGFITGMQTFVLDPTDPFPVGFLLK</sequence>
<dbReference type="EMBL" id="NVOR01000031">
    <property type="protein sequence ID" value="PED82618.1"/>
    <property type="molecule type" value="Genomic_DNA"/>
</dbReference>
<name>A0AA91VCD4_9BACI</name>
<dbReference type="Gene3D" id="3.10.310.10">
    <property type="entry name" value="Diaminopimelate Epimerase, Chain A, domain 1"/>
    <property type="match status" value="2"/>
</dbReference>
<evidence type="ECO:0000313" key="3">
    <source>
        <dbReference type="Proteomes" id="UP000221020"/>
    </source>
</evidence>
<comment type="caution">
    <text evidence="2">The sequence shown here is derived from an EMBL/GenBank/DDBJ whole genome shotgun (WGS) entry which is preliminary data.</text>
</comment>
<dbReference type="PANTHER" id="PTHR33442">
    <property type="entry name" value="TRANS-3-HYDROXY-L-PROLINE DEHYDRATASE"/>
    <property type="match status" value="1"/>
</dbReference>
<reference evidence="2 3" key="1">
    <citation type="submission" date="2017-09" db="EMBL/GenBank/DDBJ databases">
        <title>Large-scale bioinformatics analysis of Bacillus genomes uncovers conserved roles of natural products in bacterial physiology.</title>
        <authorList>
            <consortium name="Agbiome Team Llc"/>
            <person name="Bleich R.M."/>
            <person name="Grubbs K.J."/>
            <person name="Santa Maria K.C."/>
            <person name="Allen S.E."/>
            <person name="Farag S."/>
            <person name="Shank E.A."/>
            <person name="Bowers A."/>
        </authorList>
    </citation>
    <scope>NUCLEOTIDE SEQUENCE [LARGE SCALE GENOMIC DNA]</scope>
    <source>
        <strain evidence="2 3">AFS092012</strain>
    </source>
</reference>
<dbReference type="InterPro" id="IPR008794">
    <property type="entry name" value="Pro_racemase_fam"/>
</dbReference>
<dbReference type="GO" id="GO:0047580">
    <property type="term" value="F:4-hydroxyproline epimerase activity"/>
    <property type="evidence" value="ECO:0007669"/>
    <property type="project" value="TreeGrafter"/>
</dbReference>
<protein>
    <submittedName>
        <fullName evidence="2">Proline racemase</fullName>
    </submittedName>
</protein>
<evidence type="ECO:0000313" key="2">
    <source>
        <dbReference type="EMBL" id="PED82618.1"/>
    </source>
</evidence>
<accession>A0AA91VCD4</accession>
<dbReference type="Pfam" id="PF05544">
    <property type="entry name" value="Pro_racemase"/>
    <property type="match status" value="1"/>
</dbReference>